<keyword evidence="2" id="KW-1185">Reference proteome</keyword>
<dbReference type="Gene3D" id="1.25.40.390">
    <property type="match status" value="1"/>
</dbReference>
<accession>A0A1N6HG27</accession>
<dbReference type="Pfam" id="PF12771">
    <property type="entry name" value="SusD-like_2"/>
    <property type="match status" value="1"/>
</dbReference>
<dbReference type="EMBL" id="FSRC01000003">
    <property type="protein sequence ID" value="SIO18686.1"/>
    <property type="molecule type" value="Genomic_DNA"/>
</dbReference>
<gene>
    <name evidence="1" type="ORF">SAMN05444394_3818</name>
</gene>
<dbReference type="Proteomes" id="UP000185221">
    <property type="component" value="Unassembled WGS sequence"/>
</dbReference>
<protein>
    <submittedName>
        <fullName evidence="1">Starch-binding associating with outer membrane</fullName>
    </submittedName>
</protein>
<name>A0A1N6HG27_9BACT</name>
<dbReference type="AlphaFoldDB" id="A0A1N6HG27"/>
<organism evidence="1 2">
    <name type="scientific">Algoriphagus halophilus</name>
    <dbReference type="NCBI Taxonomy" id="226505"/>
    <lineage>
        <taxon>Bacteria</taxon>
        <taxon>Pseudomonadati</taxon>
        <taxon>Bacteroidota</taxon>
        <taxon>Cytophagia</taxon>
        <taxon>Cytophagales</taxon>
        <taxon>Cyclobacteriaceae</taxon>
        <taxon>Algoriphagus</taxon>
    </lineage>
</organism>
<sequence>MKNIKNTVLGLVAGTLMLSACSEFGDINVDPNRPSSPLTSGLLTGAERSVSSIVGNATGVLYVQHLSEKQYTESSRYQDIYFDFNGFYTGPLMNLQRIIDLNTNEETKDDVLSSGSNENQIAVARILRAYFFGVMTDRWGELPYTQALQGEVEFSPTYDTQEFIYTDLLKELKESADQINFETAGVEGDLLFNGDMEQWRRFANSLRMVMSLRISDVAPGLAESNFKEAYSNGALTGDFMYPYLAEANNQNPWYARYLTRVDYAISDTMYDYMNPLNDPRLAVYADPAANTGEIAPMPYGVSNTVAGGITNASVSYLGSSLRKQNAELPIVTLAQIHFSLAEAAVKGWISESAESHYMSGIEASFRQFGVFDQAAYDAYVAQPEVAFSPSNAMEKIAAQKWVALFLQGYEAWAEWRRLDYPELTPAVDAMNDSKMIPVRQAYPTTERDINSESYLEAVARQGEDGLDTKLWWDIN</sequence>
<dbReference type="InterPro" id="IPR011990">
    <property type="entry name" value="TPR-like_helical_dom_sf"/>
</dbReference>
<proteinExistence type="predicted"/>
<reference evidence="2" key="1">
    <citation type="submission" date="2016-11" db="EMBL/GenBank/DDBJ databases">
        <authorList>
            <person name="Varghese N."/>
            <person name="Submissions S."/>
        </authorList>
    </citation>
    <scope>NUCLEOTIDE SEQUENCE [LARGE SCALE GENOMIC DNA]</scope>
    <source>
        <strain evidence="2">DSM 15292</strain>
    </source>
</reference>
<dbReference type="InterPro" id="IPR041662">
    <property type="entry name" value="SusD-like_2"/>
</dbReference>
<evidence type="ECO:0000313" key="1">
    <source>
        <dbReference type="EMBL" id="SIO18686.1"/>
    </source>
</evidence>
<evidence type="ECO:0000313" key="2">
    <source>
        <dbReference type="Proteomes" id="UP000185221"/>
    </source>
</evidence>
<dbReference type="OrthoDB" id="973072at2"/>
<dbReference type="PROSITE" id="PS51257">
    <property type="entry name" value="PROKAR_LIPOPROTEIN"/>
    <property type="match status" value="1"/>
</dbReference>
<dbReference type="RefSeq" id="WP_074226574.1">
    <property type="nucleotide sequence ID" value="NZ_FSRC01000003.1"/>
</dbReference>
<dbReference type="STRING" id="226505.SAMN05444394_3818"/>
<dbReference type="SUPFAM" id="SSF48452">
    <property type="entry name" value="TPR-like"/>
    <property type="match status" value="1"/>
</dbReference>